<evidence type="ECO:0000256" key="2">
    <source>
        <dbReference type="SAM" id="Phobius"/>
    </source>
</evidence>
<evidence type="ECO:0000256" key="1">
    <source>
        <dbReference type="SAM" id="MobiDB-lite"/>
    </source>
</evidence>
<dbReference type="AlphaFoldDB" id="A0A382KYB0"/>
<sequence>SAVWLFLETGNQQEDDKLFNTLEKYAKIAEKEISVPEGVIQQSALDDPNLLLSPGDEENILESSVPLKIAFSILRLSRKDPQEAILRSMLLHLEDDLLDKEMENKPMLFPAFGKGRVLPPLIGAGISEENALADCGYLCGACSCQVKNQNPGMDILVKADWWTALEGSSVIAEKELPPLTGVEDLIAANEPAKDNTEENSGELEANASSSEVVEQDAATDEPPISNGLIVAVVLVSGILLVGTFVLNKNRDQ</sequence>
<proteinExistence type="predicted"/>
<keyword evidence="2" id="KW-0812">Transmembrane</keyword>
<accession>A0A382KYB0</accession>
<gene>
    <name evidence="3" type="ORF">METZ01_LOCUS280601</name>
</gene>
<name>A0A382KYB0_9ZZZZ</name>
<protein>
    <submittedName>
        <fullName evidence="3">Uncharacterized protein</fullName>
    </submittedName>
</protein>
<organism evidence="3">
    <name type="scientific">marine metagenome</name>
    <dbReference type="NCBI Taxonomy" id="408172"/>
    <lineage>
        <taxon>unclassified sequences</taxon>
        <taxon>metagenomes</taxon>
        <taxon>ecological metagenomes</taxon>
    </lineage>
</organism>
<keyword evidence="2" id="KW-0472">Membrane</keyword>
<keyword evidence="2" id="KW-1133">Transmembrane helix</keyword>
<feature type="non-terminal residue" evidence="3">
    <location>
        <position position="1"/>
    </location>
</feature>
<feature type="region of interest" description="Disordered" evidence="1">
    <location>
        <begin position="190"/>
        <end position="219"/>
    </location>
</feature>
<reference evidence="3" key="1">
    <citation type="submission" date="2018-05" db="EMBL/GenBank/DDBJ databases">
        <authorList>
            <person name="Lanie J.A."/>
            <person name="Ng W.-L."/>
            <person name="Kazmierczak K.M."/>
            <person name="Andrzejewski T.M."/>
            <person name="Davidsen T.M."/>
            <person name="Wayne K.J."/>
            <person name="Tettelin H."/>
            <person name="Glass J.I."/>
            <person name="Rusch D."/>
            <person name="Podicherti R."/>
            <person name="Tsui H.-C.T."/>
            <person name="Winkler M.E."/>
        </authorList>
    </citation>
    <scope>NUCLEOTIDE SEQUENCE</scope>
</reference>
<feature type="transmembrane region" description="Helical" evidence="2">
    <location>
        <begin position="227"/>
        <end position="246"/>
    </location>
</feature>
<dbReference type="EMBL" id="UINC01082720">
    <property type="protein sequence ID" value="SVC27747.1"/>
    <property type="molecule type" value="Genomic_DNA"/>
</dbReference>
<evidence type="ECO:0000313" key="3">
    <source>
        <dbReference type="EMBL" id="SVC27747.1"/>
    </source>
</evidence>